<dbReference type="OrthoDB" id="407658at2759"/>
<keyword evidence="3" id="KW-1185">Reference proteome</keyword>
<feature type="region of interest" description="Disordered" evidence="1">
    <location>
        <begin position="1"/>
        <end position="61"/>
    </location>
</feature>
<evidence type="ECO:0000256" key="1">
    <source>
        <dbReference type="SAM" id="MobiDB-lite"/>
    </source>
</evidence>
<feature type="compositionally biased region" description="Polar residues" evidence="1">
    <location>
        <begin position="39"/>
        <end position="53"/>
    </location>
</feature>
<evidence type="ECO:0000313" key="2">
    <source>
        <dbReference type="EMBL" id="PSR77688.1"/>
    </source>
</evidence>
<evidence type="ECO:0000313" key="3">
    <source>
        <dbReference type="Proteomes" id="UP000241462"/>
    </source>
</evidence>
<reference evidence="2 3" key="1">
    <citation type="journal article" date="2018" name="Mycol. Prog.">
        <title>Coniella lustricola, a new species from submerged detritus.</title>
        <authorList>
            <person name="Raudabaugh D.B."/>
            <person name="Iturriaga T."/>
            <person name="Carver A."/>
            <person name="Mondo S."/>
            <person name="Pangilinan J."/>
            <person name="Lipzen A."/>
            <person name="He G."/>
            <person name="Amirebrahimi M."/>
            <person name="Grigoriev I.V."/>
            <person name="Miller A.N."/>
        </authorList>
    </citation>
    <scope>NUCLEOTIDE SEQUENCE [LARGE SCALE GENOMIC DNA]</scope>
    <source>
        <strain evidence="2 3">B22-T-1</strain>
    </source>
</reference>
<dbReference type="AlphaFoldDB" id="A0A2T2ZV99"/>
<dbReference type="InParanoid" id="A0A2T2ZV99"/>
<feature type="non-terminal residue" evidence="2">
    <location>
        <position position="96"/>
    </location>
</feature>
<proteinExistence type="predicted"/>
<name>A0A2T2ZV99_9PEZI</name>
<accession>A0A2T2ZV99</accession>
<dbReference type="STRING" id="2025994.A0A2T2ZV99"/>
<sequence>MPLSRSPSPAPGGGWSSPGLNISTSGRSSPATVFASAPPNGNQQALWESSRNKNMGARGYPAFQTQNQGFFQRHMRRISSGLPLFSTHESPLHTQQ</sequence>
<feature type="compositionally biased region" description="Polar residues" evidence="1">
    <location>
        <begin position="20"/>
        <end position="31"/>
    </location>
</feature>
<protein>
    <submittedName>
        <fullName evidence="2">Uncharacterized protein</fullName>
    </submittedName>
</protein>
<dbReference type="EMBL" id="KZ678644">
    <property type="protein sequence ID" value="PSR77688.1"/>
    <property type="molecule type" value="Genomic_DNA"/>
</dbReference>
<gene>
    <name evidence="2" type="ORF">BD289DRAFT_346579</name>
</gene>
<organism evidence="2 3">
    <name type="scientific">Coniella lustricola</name>
    <dbReference type="NCBI Taxonomy" id="2025994"/>
    <lineage>
        <taxon>Eukaryota</taxon>
        <taxon>Fungi</taxon>
        <taxon>Dikarya</taxon>
        <taxon>Ascomycota</taxon>
        <taxon>Pezizomycotina</taxon>
        <taxon>Sordariomycetes</taxon>
        <taxon>Sordariomycetidae</taxon>
        <taxon>Diaporthales</taxon>
        <taxon>Schizoparmaceae</taxon>
        <taxon>Coniella</taxon>
    </lineage>
</organism>
<dbReference type="Proteomes" id="UP000241462">
    <property type="component" value="Unassembled WGS sequence"/>
</dbReference>